<protein>
    <submittedName>
        <fullName evidence="1">Uncharacterized protein</fullName>
    </submittedName>
</protein>
<evidence type="ECO:0000313" key="1">
    <source>
        <dbReference type="EMBL" id="PON65414.1"/>
    </source>
</evidence>
<evidence type="ECO:0000313" key="2">
    <source>
        <dbReference type="Proteomes" id="UP000237105"/>
    </source>
</evidence>
<name>A0A2P5CWI3_PARAD</name>
<keyword evidence="2" id="KW-1185">Reference proteome</keyword>
<reference evidence="2" key="1">
    <citation type="submission" date="2016-06" db="EMBL/GenBank/DDBJ databases">
        <title>Parallel loss of symbiosis genes in relatives of nitrogen-fixing non-legume Parasponia.</title>
        <authorList>
            <person name="Van Velzen R."/>
            <person name="Holmer R."/>
            <person name="Bu F."/>
            <person name="Rutten L."/>
            <person name="Van Zeijl A."/>
            <person name="Liu W."/>
            <person name="Santuari L."/>
            <person name="Cao Q."/>
            <person name="Sharma T."/>
            <person name="Shen D."/>
            <person name="Roswanjaya Y."/>
            <person name="Wardhani T."/>
            <person name="Kalhor M.S."/>
            <person name="Jansen J."/>
            <person name="Van den Hoogen J."/>
            <person name="Gungor B."/>
            <person name="Hartog M."/>
            <person name="Hontelez J."/>
            <person name="Verver J."/>
            <person name="Yang W.-C."/>
            <person name="Schijlen E."/>
            <person name="Repin R."/>
            <person name="Schilthuizen M."/>
            <person name="Schranz E."/>
            <person name="Heidstra R."/>
            <person name="Miyata K."/>
            <person name="Fedorova E."/>
            <person name="Kohlen W."/>
            <person name="Bisseling T."/>
            <person name="Smit S."/>
            <person name="Geurts R."/>
        </authorList>
    </citation>
    <scope>NUCLEOTIDE SEQUENCE [LARGE SCALE GENOMIC DNA]</scope>
    <source>
        <strain evidence="2">cv. WU1-14</strain>
    </source>
</reference>
<sequence length="142" mass="17329">MSTPASGPPPVYPLHRITALMRHLQRCLWLNDLRRNHPDPRYRHSIASLQGHIDLILRYIQRHRLLPSVIRSRPPHHQQEEQLLHHHQQYNEAFRIHRRHLHELFTTLHEYLRPVRRCVFIEEHLARYRGCIEILYTYTNLL</sequence>
<dbReference type="OrthoDB" id="10284453at2759"/>
<gene>
    <name evidence="1" type="ORF">PanWU01x14_117280</name>
</gene>
<comment type="caution">
    <text evidence="1">The sequence shown here is derived from an EMBL/GenBank/DDBJ whole genome shotgun (WGS) entry which is preliminary data.</text>
</comment>
<dbReference type="AlphaFoldDB" id="A0A2P5CWI3"/>
<proteinExistence type="predicted"/>
<accession>A0A2P5CWI3</accession>
<organism evidence="1 2">
    <name type="scientific">Parasponia andersonii</name>
    <name type="common">Sponia andersonii</name>
    <dbReference type="NCBI Taxonomy" id="3476"/>
    <lineage>
        <taxon>Eukaryota</taxon>
        <taxon>Viridiplantae</taxon>
        <taxon>Streptophyta</taxon>
        <taxon>Embryophyta</taxon>
        <taxon>Tracheophyta</taxon>
        <taxon>Spermatophyta</taxon>
        <taxon>Magnoliopsida</taxon>
        <taxon>eudicotyledons</taxon>
        <taxon>Gunneridae</taxon>
        <taxon>Pentapetalae</taxon>
        <taxon>rosids</taxon>
        <taxon>fabids</taxon>
        <taxon>Rosales</taxon>
        <taxon>Cannabaceae</taxon>
        <taxon>Parasponia</taxon>
    </lineage>
</organism>
<dbReference type="EMBL" id="JXTB01000088">
    <property type="protein sequence ID" value="PON65414.1"/>
    <property type="molecule type" value="Genomic_DNA"/>
</dbReference>
<dbReference type="Proteomes" id="UP000237105">
    <property type="component" value="Unassembled WGS sequence"/>
</dbReference>